<dbReference type="OrthoDB" id="9801549at2"/>
<dbReference type="STRING" id="504728.K649_11060"/>
<dbReference type="NCBIfam" id="TIGR00081">
    <property type="entry name" value="purC"/>
    <property type="match status" value="1"/>
</dbReference>
<accession>M9XF49</accession>
<dbReference type="PANTHER" id="PTHR43599">
    <property type="entry name" value="MULTIFUNCTIONAL PROTEIN ADE2"/>
    <property type="match status" value="1"/>
</dbReference>
<comment type="catalytic activity">
    <reaction evidence="7 8">
        <text>5-amino-1-(5-phospho-D-ribosyl)imidazole-4-carboxylate + L-aspartate + ATP = (2S)-2-[5-amino-1-(5-phospho-beta-D-ribosyl)imidazole-4-carboxamido]succinate + ADP + phosphate + 2 H(+)</text>
        <dbReference type="Rhea" id="RHEA:22628"/>
        <dbReference type="ChEBI" id="CHEBI:15378"/>
        <dbReference type="ChEBI" id="CHEBI:29991"/>
        <dbReference type="ChEBI" id="CHEBI:30616"/>
        <dbReference type="ChEBI" id="CHEBI:43474"/>
        <dbReference type="ChEBI" id="CHEBI:58443"/>
        <dbReference type="ChEBI" id="CHEBI:77657"/>
        <dbReference type="ChEBI" id="CHEBI:456216"/>
        <dbReference type="EC" id="6.3.2.6"/>
    </reaction>
</comment>
<dbReference type="PROSITE" id="PS01057">
    <property type="entry name" value="SAICAR_SYNTHETASE_1"/>
    <property type="match status" value="1"/>
</dbReference>
<dbReference type="HAMAP" id="MF_00137">
    <property type="entry name" value="SAICAR_synth"/>
    <property type="match status" value="1"/>
</dbReference>
<dbReference type="InterPro" id="IPR050089">
    <property type="entry name" value="SAICAR_synthetase"/>
</dbReference>
<dbReference type="RefSeq" id="WP_015586768.1">
    <property type="nucleotide sequence ID" value="NC_013946.1"/>
</dbReference>
<dbReference type="Pfam" id="PF01259">
    <property type="entry name" value="SAICAR_synt"/>
    <property type="match status" value="1"/>
</dbReference>
<gene>
    <name evidence="8" type="primary">purC</name>
    <name evidence="10" type="ORF">K649_11060</name>
</gene>
<organism evidence="10 11">
    <name type="scientific">Meiothermus ruber (strain ATCC 35948 / DSM 1279 / VKM B-1258 / 21)</name>
    <name type="common">Thermus ruber</name>
    <dbReference type="NCBI Taxonomy" id="504728"/>
    <lineage>
        <taxon>Bacteria</taxon>
        <taxon>Thermotogati</taxon>
        <taxon>Deinococcota</taxon>
        <taxon>Deinococci</taxon>
        <taxon>Thermales</taxon>
        <taxon>Thermaceae</taxon>
        <taxon>Meiothermus</taxon>
    </lineage>
</organism>
<evidence type="ECO:0000256" key="1">
    <source>
        <dbReference type="ARBA" id="ARBA00004672"/>
    </source>
</evidence>
<evidence type="ECO:0000256" key="6">
    <source>
        <dbReference type="ARBA" id="ARBA00022840"/>
    </source>
</evidence>
<dbReference type="InterPro" id="IPR001636">
    <property type="entry name" value="SAICAR_synth"/>
</dbReference>
<dbReference type="SUPFAM" id="SSF56104">
    <property type="entry name" value="SAICAR synthase-like"/>
    <property type="match status" value="1"/>
</dbReference>
<dbReference type="UniPathway" id="UPA00074">
    <property type="reaction ID" value="UER00131"/>
</dbReference>
<reference evidence="10 11" key="1">
    <citation type="submission" date="2013-04" db="EMBL/GenBank/DDBJ databases">
        <authorList>
            <person name="Chin J."/>
            <person name="Alexander D.H."/>
            <person name="Marks P."/>
            <person name="Korlach J."/>
            <person name="Clum A."/>
            <person name="Copeland A."/>
        </authorList>
    </citation>
    <scope>NUCLEOTIDE SEQUENCE [LARGE SCALE GENOMIC DNA]</scope>
    <source>
        <strain evidence="11">ATCC 35948 / DSM 1279 / VKM B-1258 / 21</strain>
    </source>
</reference>
<dbReference type="EC" id="6.3.2.6" evidence="8"/>
<dbReference type="GO" id="GO:0006189">
    <property type="term" value="P:'de novo' IMP biosynthetic process"/>
    <property type="evidence" value="ECO:0007669"/>
    <property type="project" value="UniProtKB-UniRule"/>
</dbReference>
<keyword evidence="6 8" id="KW-0067">ATP-binding</keyword>
<evidence type="ECO:0000256" key="4">
    <source>
        <dbReference type="ARBA" id="ARBA00022741"/>
    </source>
</evidence>
<keyword evidence="4 8" id="KW-0547">Nucleotide-binding</keyword>
<dbReference type="EMBL" id="CP005385">
    <property type="protein sequence ID" value="AGK05504.1"/>
    <property type="molecule type" value="Genomic_DNA"/>
</dbReference>
<dbReference type="FunFam" id="3.30.470.20:FF:000006">
    <property type="entry name" value="Phosphoribosylaminoimidazole-succinocarboxamide synthase"/>
    <property type="match status" value="1"/>
</dbReference>
<protein>
    <recommendedName>
        <fullName evidence="8">Phosphoribosylaminoimidazole-succinocarboxamide synthase</fullName>
        <ecNumber evidence="8">6.3.2.6</ecNumber>
    </recommendedName>
    <alternativeName>
        <fullName evidence="8">SAICAR synthetase</fullName>
    </alternativeName>
</protein>
<dbReference type="Gene3D" id="3.30.470.20">
    <property type="entry name" value="ATP-grasp fold, B domain"/>
    <property type="match status" value="1"/>
</dbReference>
<dbReference type="Gene3D" id="3.30.200.20">
    <property type="entry name" value="Phosphorylase Kinase, domain 1"/>
    <property type="match status" value="1"/>
</dbReference>
<evidence type="ECO:0000259" key="9">
    <source>
        <dbReference type="Pfam" id="PF01259"/>
    </source>
</evidence>
<dbReference type="InterPro" id="IPR018236">
    <property type="entry name" value="SAICAR_synthetase_CS"/>
</dbReference>
<proteinExistence type="inferred from homology"/>
<sequence length="233" mass="26408">MEKLYEGKAKIIYPSSEAGMVRVYFKDDATAFNGQKRAQIAGKGAVNNQIASALFGYLEEHGIPTHFVRQLSEREMLVRQVQIVPLEVIVRNRTAGTFARRYGVEEGRVLPKPLLEFSYKNDALGDPLIYPEAALALGLLSEAELERIRALALQINTLLKDYFAQRNLELVDFKLEFGRLADGRLVLADEISPDTMRLWEMGSGEKMDKDRFRRDLGGVEEAYQEVLRRVQGL</sequence>
<evidence type="ECO:0000256" key="8">
    <source>
        <dbReference type="HAMAP-Rule" id="MF_00137"/>
    </source>
</evidence>
<keyword evidence="3 8" id="KW-0436">Ligase</keyword>
<dbReference type="AlphaFoldDB" id="M9XF49"/>
<dbReference type="Proteomes" id="UP000013026">
    <property type="component" value="Chromosome"/>
</dbReference>
<name>M9XF49_MEIRD</name>
<dbReference type="InterPro" id="IPR028923">
    <property type="entry name" value="SAICAR_synt/ADE2_N"/>
</dbReference>
<dbReference type="InterPro" id="IPR033934">
    <property type="entry name" value="SAICAR_synt_PurC"/>
</dbReference>
<dbReference type="PROSITE" id="PS01058">
    <property type="entry name" value="SAICAR_SYNTHETASE_2"/>
    <property type="match status" value="1"/>
</dbReference>
<evidence type="ECO:0000313" key="10">
    <source>
        <dbReference type="EMBL" id="AGK05504.1"/>
    </source>
</evidence>
<evidence type="ECO:0000256" key="3">
    <source>
        <dbReference type="ARBA" id="ARBA00022598"/>
    </source>
</evidence>
<comment type="similarity">
    <text evidence="2 8">Belongs to the SAICAR synthetase family.</text>
</comment>
<dbReference type="eggNOG" id="COG0152">
    <property type="taxonomic scope" value="Bacteria"/>
</dbReference>
<keyword evidence="5 8" id="KW-0658">Purine biosynthesis</keyword>
<evidence type="ECO:0000313" key="11">
    <source>
        <dbReference type="Proteomes" id="UP000013026"/>
    </source>
</evidence>
<evidence type="ECO:0000256" key="2">
    <source>
        <dbReference type="ARBA" id="ARBA00010190"/>
    </source>
</evidence>
<dbReference type="KEGG" id="mre:K649_11060"/>
<feature type="domain" description="SAICAR synthetase/ADE2 N-terminal" evidence="9">
    <location>
        <begin position="3"/>
        <end position="229"/>
    </location>
</feature>
<dbReference type="PATRIC" id="fig|504728.9.peg.2279"/>
<dbReference type="CDD" id="cd01415">
    <property type="entry name" value="SAICAR_synt_PurC"/>
    <property type="match status" value="1"/>
</dbReference>
<evidence type="ECO:0000256" key="7">
    <source>
        <dbReference type="ARBA" id="ARBA00048475"/>
    </source>
</evidence>
<comment type="pathway">
    <text evidence="1 8">Purine metabolism; IMP biosynthesis via de novo pathway; 5-amino-1-(5-phospho-D-ribosyl)imidazole-4-carboxamide from 5-amino-1-(5-phospho-D-ribosyl)imidazole-4-carboxylate: step 1/2.</text>
</comment>
<dbReference type="GO" id="GO:0009236">
    <property type="term" value="P:cobalamin biosynthetic process"/>
    <property type="evidence" value="ECO:0007669"/>
    <property type="project" value="InterPro"/>
</dbReference>
<dbReference type="GO" id="GO:0004639">
    <property type="term" value="F:phosphoribosylaminoimidazolesuccinocarboxamide synthase activity"/>
    <property type="evidence" value="ECO:0007669"/>
    <property type="project" value="UniProtKB-UniRule"/>
</dbReference>
<dbReference type="GO" id="GO:0005524">
    <property type="term" value="F:ATP binding"/>
    <property type="evidence" value="ECO:0007669"/>
    <property type="project" value="UniProtKB-KW"/>
</dbReference>
<dbReference type="PANTHER" id="PTHR43599:SF3">
    <property type="entry name" value="SI:DKEY-6E2.2"/>
    <property type="match status" value="1"/>
</dbReference>
<evidence type="ECO:0000256" key="5">
    <source>
        <dbReference type="ARBA" id="ARBA00022755"/>
    </source>
</evidence>